<dbReference type="AlphaFoldDB" id="A0A084ABK4"/>
<dbReference type="PATRIC" id="fig|1415168.3.peg.1236"/>
<sequence>MIHNESTIIFNNTNSGDFGLALLEKFEIKSAEFETTDIEIPGRDGSVVIGKNRYKNISFPMNMYMERLFNSKIERQISLAKEWLGKAKGGYRILENNLYLDYVFKAKLTSATFSRESFQRADCTLSFDLFPFKYLKSTYDKVRALKSGETFQSKGTQIAYPIITLTGTGNVTLKVNGKSFILKNVTGGVVIDCENQVVTDLAKKNSQMDKVYSYPFPTLKIGSNTISWDNSAFTGTIIERWCELA</sequence>
<evidence type="ECO:0000313" key="2">
    <source>
        <dbReference type="Proteomes" id="UP000028401"/>
    </source>
</evidence>
<proteinExistence type="predicted"/>
<dbReference type="Gene3D" id="2.40.30.200">
    <property type="match status" value="1"/>
</dbReference>
<organism evidence="1 2">
    <name type="scientific">Lactococcus cremoris subsp. cremoris GE214</name>
    <dbReference type="NCBI Taxonomy" id="1415168"/>
    <lineage>
        <taxon>Bacteria</taxon>
        <taxon>Bacillati</taxon>
        <taxon>Bacillota</taxon>
        <taxon>Bacilli</taxon>
        <taxon>Lactobacillales</taxon>
        <taxon>Streptococcaceae</taxon>
        <taxon>Lactococcus</taxon>
        <taxon>Lactococcus cremoris subsp. cremoris</taxon>
    </lineage>
</organism>
<accession>A0A084ABK4</accession>
<dbReference type="RefSeq" id="WP_042748159.1">
    <property type="nucleotide sequence ID" value="NZ_AZSI01000026.1"/>
</dbReference>
<evidence type="ECO:0000313" key="1">
    <source>
        <dbReference type="EMBL" id="KEY62683.1"/>
    </source>
</evidence>
<gene>
    <name evidence="1" type="ORF">U725_01156</name>
</gene>
<protein>
    <submittedName>
        <fullName evidence="1">Putative phage tail protein</fullName>
    </submittedName>
</protein>
<dbReference type="Proteomes" id="UP000028401">
    <property type="component" value="Unassembled WGS sequence"/>
</dbReference>
<reference evidence="1 2" key="1">
    <citation type="submission" date="2014-06" db="EMBL/GenBank/DDBJ databases">
        <title>Draft genome sequence of the putrescine producing strain Lactococcus lactis subsp cremoris GE214.</title>
        <authorList>
            <person name="Ladero V."/>
            <person name="Linares D.M."/>
            <person name="del Rio B."/>
            <person name="Mayo B."/>
            <person name="Martin M.C."/>
            <person name="Fernandez M."/>
            <person name="Alvarez M.A."/>
        </authorList>
    </citation>
    <scope>NUCLEOTIDE SEQUENCE [LARGE SCALE GENOMIC DNA]</scope>
    <source>
        <strain evidence="1 2">GE214</strain>
    </source>
</reference>
<dbReference type="EMBL" id="AZSI01000026">
    <property type="protein sequence ID" value="KEY62683.1"/>
    <property type="molecule type" value="Genomic_DNA"/>
</dbReference>
<comment type="caution">
    <text evidence="1">The sequence shown here is derived from an EMBL/GenBank/DDBJ whole genome shotgun (WGS) entry which is preliminary data.</text>
</comment>
<name>A0A084ABK4_LACLC</name>